<dbReference type="InterPro" id="IPR004871">
    <property type="entry name" value="RSE1/DDB1/CPSF1_C"/>
</dbReference>
<evidence type="ECO:0000313" key="4">
    <source>
        <dbReference type="Proteomes" id="UP000761534"/>
    </source>
</evidence>
<dbReference type="InterPro" id="IPR050358">
    <property type="entry name" value="RSE1/DDB1/CFT1"/>
</dbReference>
<evidence type="ECO:0000313" key="3">
    <source>
        <dbReference type="EMBL" id="KAA8916192.1"/>
    </source>
</evidence>
<comment type="caution">
    <text evidence="3">The sequence shown here is derived from an EMBL/GenBank/DDBJ whole genome shotgun (WGS) entry which is preliminary data.</text>
</comment>
<gene>
    <name evidence="3" type="ORF">TRICI_001683</name>
</gene>
<dbReference type="EMBL" id="SWFS01000118">
    <property type="protein sequence ID" value="KAA8916192.1"/>
    <property type="molecule type" value="Genomic_DNA"/>
</dbReference>
<dbReference type="Pfam" id="PF03178">
    <property type="entry name" value="CPSF_A"/>
    <property type="match status" value="1"/>
</dbReference>
<dbReference type="GO" id="GO:0006397">
    <property type="term" value="P:mRNA processing"/>
    <property type="evidence" value="ECO:0007669"/>
    <property type="project" value="UniProtKB-KW"/>
</dbReference>
<dbReference type="GO" id="GO:0005634">
    <property type="term" value="C:nucleus"/>
    <property type="evidence" value="ECO:0007669"/>
    <property type="project" value="InterPro"/>
</dbReference>
<reference evidence="3" key="1">
    <citation type="journal article" date="2019" name="G3 (Bethesda)">
        <title>Genome Assemblies of Two Rare Opportunistic Yeast Pathogens: Diutina rugosa (syn. Candida rugosa) and Trichomonascus ciferrii (syn. Candida ciferrii).</title>
        <authorList>
            <person name="Mixao V."/>
            <person name="Saus E."/>
            <person name="Hansen A.P."/>
            <person name="Lass-Florl C."/>
            <person name="Gabaldon T."/>
        </authorList>
    </citation>
    <scope>NUCLEOTIDE SEQUENCE</scope>
    <source>
        <strain evidence="3">CBS 4856</strain>
    </source>
</reference>
<protein>
    <submittedName>
        <fullName evidence="3">Uncharacterized protein</fullName>
    </submittedName>
</protein>
<feature type="domain" description="RSE1/DDB1/CPSF1 C-terminal" evidence="1">
    <location>
        <begin position="193"/>
        <end position="512"/>
    </location>
</feature>
<dbReference type="Proteomes" id="UP000761534">
    <property type="component" value="Unassembled WGS sequence"/>
</dbReference>
<evidence type="ECO:0000259" key="2">
    <source>
        <dbReference type="Pfam" id="PF23726"/>
    </source>
</evidence>
<organism evidence="3 4">
    <name type="scientific">Trichomonascus ciferrii</name>
    <dbReference type="NCBI Taxonomy" id="44093"/>
    <lineage>
        <taxon>Eukaryota</taxon>
        <taxon>Fungi</taxon>
        <taxon>Dikarya</taxon>
        <taxon>Ascomycota</taxon>
        <taxon>Saccharomycotina</taxon>
        <taxon>Dipodascomycetes</taxon>
        <taxon>Dipodascales</taxon>
        <taxon>Trichomonascaceae</taxon>
        <taxon>Trichomonascus</taxon>
        <taxon>Trichomonascus ciferrii complex</taxon>
    </lineage>
</organism>
<dbReference type="PANTHER" id="PTHR10644">
    <property type="entry name" value="DNA REPAIR/RNA PROCESSING CPSF FAMILY"/>
    <property type="match status" value="1"/>
</dbReference>
<dbReference type="GO" id="GO:0003676">
    <property type="term" value="F:nucleic acid binding"/>
    <property type="evidence" value="ECO:0007669"/>
    <property type="project" value="InterPro"/>
</dbReference>
<keyword evidence="4" id="KW-1185">Reference proteome</keyword>
<dbReference type="Gene3D" id="2.130.10.10">
    <property type="entry name" value="YVTN repeat-like/Quinoprotein amine dehydrogenase"/>
    <property type="match status" value="1"/>
</dbReference>
<dbReference type="AlphaFoldDB" id="A0A642V7X5"/>
<dbReference type="VEuPathDB" id="FungiDB:TRICI_001683"/>
<name>A0A642V7X5_9ASCO</name>
<sequence length="548" mass="61477">MMFKKIGDNVLMEDHLFLTTEKNELYIYKVFAGQKEKELVLTKIPEPSLMEYKNCKLKYIPDLNGMSCVFVTGDVPSLISKTSQSFPRVHRFTTEPIYGFTTFNTENIYNGFAYANDSEVVRMGKLYQDVDYSQSLPVHQIPLGSSITSLCYHEEGGVYIVSTQDPIPYDYVDEDSLPVSGRIEDLQKAVSYRSSIKVISPLTWTVIGSVDLDDNEVVMVVKSVRLTVSEAAKRKKEFVAFGTSILRGEDLASKGAFYVYEVIDVVPEPGMPETNRKFKEVARESVKGAVTALCEVDGHLLVSQAQKVIVRNIQEDNSIIPVAFLDLNVYISDAKSLKNLLVLSDAVKSVWLVGFAQEPYRMNVVSKDLSDIGVTCSEFAVHGKSLYVLSSDTERKIHLLQYEPDDPASLSGQRLLRRSEFFTGRTINDMIMVPTSEGDSNFMPFAATSDGTLIGVIPVSESSYRRLFVMQQQIIDKEEQNCCLNPRMHRSHGTESATGRAILDYNTIKRFVALSTEKKSQYGRKLGKGGYNEGRISVKEIEKAMAYF</sequence>
<proteinExistence type="predicted"/>
<dbReference type="InterPro" id="IPR058543">
    <property type="entry name" value="Beta-prop_RSE1/DDB1/CPSF1_2nd"/>
</dbReference>
<dbReference type="InterPro" id="IPR015943">
    <property type="entry name" value="WD40/YVTN_repeat-like_dom_sf"/>
</dbReference>
<dbReference type="Pfam" id="PF23726">
    <property type="entry name" value="Beta-prop_RSE1_2nd"/>
    <property type="match status" value="1"/>
</dbReference>
<evidence type="ECO:0000259" key="1">
    <source>
        <dbReference type="Pfam" id="PF03178"/>
    </source>
</evidence>
<dbReference type="OrthoDB" id="6109at2759"/>
<accession>A0A642V7X5</accession>
<feature type="domain" description="RSE1/DDB1/CPSF1 second beta-propeller" evidence="2">
    <location>
        <begin position="1"/>
        <end position="120"/>
    </location>
</feature>